<dbReference type="AlphaFoldDB" id="A0A1L5F456"/>
<reference evidence="1 2" key="1">
    <citation type="submission" date="2016-12" db="EMBL/GenBank/DDBJ databases">
        <title>Complete genome sequence of Clostridium kluyveri JZZ isolated from the pit mud of a Chinese flavor liquor-making factory.</title>
        <authorList>
            <person name="Wang Y."/>
        </authorList>
    </citation>
    <scope>NUCLEOTIDE SEQUENCE [LARGE SCALE GENOMIC DNA]</scope>
    <source>
        <strain evidence="1 2">JZZ</strain>
    </source>
</reference>
<dbReference type="Proteomes" id="UP000184604">
    <property type="component" value="Chromosome"/>
</dbReference>
<proteinExistence type="predicted"/>
<sequence length="724" mass="85004">MRKISLINELEYKRKYDEIIDANGNVYLDESNYTYWETNLIKTIYETDDLVLLDSDSNNIANNITNGYINLFTKRGLVATDSQKEFAKKTAKILLGKLKDVNTIPVIPAPCGFGKSTITQVFLEEICKAYKNNKYEDGLIIVTDKIEQLYELHNSIKDLMGYYKIETKDKKEYKTSFTYILEGWKEDSYERGVCLNKDIKVYEIGMCSEENCPYFGECKISKQKYQQIYSPILLITNARLQTCGESVDMYSTYKDKNGEKKSRTLRINDEKPPMRDTFMVNIKILNEIKNEIYKISDKDKRRLLIDKWTNICNIVEAKFKDYEVYERMLISNVNNSPILLNDIEFTSLWKECIGSKFKNELRHIHTVLTKGGLYCNTKKNSIFINTLGMKNLISENFKTVIFDATALIDQDYSNEDIIRFVDIENPRTFENLTFNFYMSNKLNKTEFNNKNYLISACSKFLNTISKENTYIVTYSEKAKIMLREIKNNPNITINKKCLSKANIITFDEDTLFYFGNTKGSNKAKDCTQMVQFGWNNLPDYEYITRYLSTNYNQEYLNKIFEDCADIDKAEVLIDKLTNKDSDEMRLYKNYSMLTDFVQEIFRTNLRQYDCNNNIIIHCFQCNGILVEMIKQIFPRCTVNMIREKLECFKESKIDSRANGDKAQILKNFIINEWKIGEILKIKNIVEKTGLSRDDVNNLKRKNNYFIKLFNKYRTDKNGTYKKVS</sequence>
<name>A0A1L5F456_CLOKL</name>
<evidence type="ECO:0000313" key="2">
    <source>
        <dbReference type="Proteomes" id="UP000184604"/>
    </source>
</evidence>
<protein>
    <submittedName>
        <fullName evidence="1">Uncharacterized protein</fullName>
    </submittedName>
</protein>
<dbReference type="OrthoDB" id="1905276at2"/>
<accession>A0A1L5F456</accession>
<evidence type="ECO:0000313" key="1">
    <source>
        <dbReference type="EMBL" id="APM37798.1"/>
    </source>
</evidence>
<gene>
    <name evidence="1" type="ORF">BS101_03085</name>
</gene>
<dbReference type="EMBL" id="CP018335">
    <property type="protein sequence ID" value="APM37798.1"/>
    <property type="molecule type" value="Genomic_DNA"/>
</dbReference>
<dbReference type="RefSeq" id="WP_073537481.1">
    <property type="nucleotide sequence ID" value="NZ_CP018335.1"/>
</dbReference>
<organism evidence="1 2">
    <name type="scientific">Clostridium kluyveri</name>
    <dbReference type="NCBI Taxonomy" id="1534"/>
    <lineage>
        <taxon>Bacteria</taxon>
        <taxon>Bacillati</taxon>
        <taxon>Bacillota</taxon>
        <taxon>Clostridia</taxon>
        <taxon>Eubacteriales</taxon>
        <taxon>Clostridiaceae</taxon>
        <taxon>Clostridium</taxon>
    </lineage>
</organism>